<accession>A0ABQ3CVF4</accession>
<keyword evidence="3" id="KW-1185">Reference proteome</keyword>
<dbReference type="EMBL" id="BMZF01000001">
    <property type="protein sequence ID" value="GHA45777.1"/>
    <property type="molecule type" value="Genomic_DNA"/>
</dbReference>
<feature type="domain" description="Histidine phosphotransferase ChpT C-terminal" evidence="1">
    <location>
        <begin position="78"/>
        <end position="177"/>
    </location>
</feature>
<evidence type="ECO:0000313" key="2">
    <source>
        <dbReference type="EMBL" id="GHA45777.1"/>
    </source>
</evidence>
<dbReference type="Gene3D" id="1.10.287.130">
    <property type="match status" value="1"/>
</dbReference>
<gene>
    <name evidence="2" type="ORF">GCM10008927_08520</name>
</gene>
<protein>
    <submittedName>
        <fullName evidence="2">Histidine phosphotransferase</fullName>
    </submittedName>
</protein>
<dbReference type="InterPro" id="IPR018762">
    <property type="entry name" value="ChpT_C"/>
</dbReference>
<dbReference type="Proteomes" id="UP000634455">
    <property type="component" value="Unassembled WGS sequence"/>
</dbReference>
<comment type="caution">
    <text evidence="2">The sequence shown here is derived from an EMBL/GenBank/DDBJ whole genome shotgun (WGS) entry which is preliminary data.</text>
</comment>
<evidence type="ECO:0000259" key="1">
    <source>
        <dbReference type="Pfam" id="PF10090"/>
    </source>
</evidence>
<dbReference type="Pfam" id="PF10090">
    <property type="entry name" value="HPTransfase"/>
    <property type="match status" value="1"/>
</dbReference>
<organism evidence="2 3">
    <name type="scientific">Paramylibacter ulvae</name>
    <dbReference type="NCBI Taxonomy" id="1651968"/>
    <lineage>
        <taxon>Bacteria</taxon>
        <taxon>Pseudomonadati</taxon>
        <taxon>Pseudomonadota</taxon>
        <taxon>Alphaproteobacteria</taxon>
        <taxon>Rhodobacterales</taxon>
        <taxon>Paracoccaceae</taxon>
        <taxon>Paramylibacter</taxon>
    </lineage>
</organism>
<sequence>MYKDIERISSLISSRICHDMVSPVGAIRNGLELLEMSGVKPSLELDLINQSAQNANARLSYLRVAFGDAGGSSKFSQQEITAIIGAYFENKRVRVNWQVTTDQPRSVVKTLLLLIMCFETGLPYGGEILVRTADSTWAITGSDDRTAFDTPHWDAMITGQDFELSSATVHFELARAAMSLNDINPEWGKTSGALRMQFQTNAA</sequence>
<name>A0ABQ3CVF4_9RHOB</name>
<evidence type="ECO:0000313" key="3">
    <source>
        <dbReference type="Proteomes" id="UP000634455"/>
    </source>
</evidence>
<dbReference type="InterPro" id="IPR036890">
    <property type="entry name" value="HATPase_C_sf"/>
</dbReference>
<reference evidence="3" key="1">
    <citation type="journal article" date="2019" name="Int. J. Syst. Evol. Microbiol.">
        <title>The Global Catalogue of Microorganisms (GCM) 10K type strain sequencing project: providing services to taxonomists for standard genome sequencing and annotation.</title>
        <authorList>
            <consortium name="The Broad Institute Genomics Platform"/>
            <consortium name="The Broad Institute Genome Sequencing Center for Infectious Disease"/>
            <person name="Wu L."/>
            <person name="Ma J."/>
        </authorList>
    </citation>
    <scope>NUCLEOTIDE SEQUENCE [LARGE SCALE GENOMIC DNA]</scope>
    <source>
        <strain evidence="3">KCTC 32465</strain>
    </source>
</reference>
<dbReference type="Gene3D" id="3.30.565.10">
    <property type="entry name" value="Histidine kinase-like ATPase, C-terminal domain"/>
    <property type="match status" value="1"/>
</dbReference>
<proteinExistence type="predicted"/>